<feature type="chain" id="PRO_5020615064" evidence="2">
    <location>
        <begin position="30"/>
        <end position="229"/>
    </location>
</feature>
<keyword evidence="4" id="KW-1185">Reference proteome</keyword>
<protein>
    <submittedName>
        <fullName evidence="3">Uncharacterized protein</fullName>
    </submittedName>
</protein>
<evidence type="ECO:0000313" key="3">
    <source>
        <dbReference type="EMBL" id="TDP72703.1"/>
    </source>
</evidence>
<gene>
    <name evidence="3" type="ORF">DES47_102448</name>
</gene>
<dbReference type="AlphaFoldDB" id="A0A4R6QPT1"/>
<keyword evidence="2" id="KW-0732">Signal</keyword>
<feature type="region of interest" description="Disordered" evidence="1">
    <location>
        <begin position="154"/>
        <end position="198"/>
    </location>
</feature>
<feature type="signal peptide" evidence="2">
    <location>
        <begin position="1"/>
        <end position="29"/>
    </location>
</feature>
<evidence type="ECO:0000256" key="1">
    <source>
        <dbReference type="SAM" id="MobiDB-lite"/>
    </source>
</evidence>
<dbReference type="InParanoid" id="A0A4R6QPT1"/>
<dbReference type="Pfam" id="PF20125">
    <property type="entry name" value="DUF6515"/>
    <property type="match status" value="1"/>
</dbReference>
<proteinExistence type="predicted"/>
<name>A0A4R6QPT1_9BURK</name>
<dbReference type="Proteomes" id="UP000295361">
    <property type="component" value="Unassembled WGS sequence"/>
</dbReference>
<evidence type="ECO:0000313" key="4">
    <source>
        <dbReference type="Proteomes" id="UP000295361"/>
    </source>
</evidence>
<feature type="compositionally biased region" description="Pro residues" evidence="1">
    <location>
        <begin position="154"/>
        <end position="177"/>
    </location>
</feature>
<accession>A0A4R6QPT1</accession>
<sequence length="229" mass="24824">MMLNFKPLKPAALLAATMLMCVAGPSAQAQERHGGHGGYVGPQRGGGSHASPHWQLDRRYQHNHYYPSRGYVSIGLPPGAISIGHGRGSYFFHSGVWFSPVGSRYRVVAPPFGIVVPVLPPAYTPLWIDSTRYYYANGSYYTAATDGGYTVVPPPPGAEQARPLPPLPEAKPAPDPIIYPRSGQNAQQTESDRQECNRWATTQPAAQVDASVFQRAVAACMDGRGYTVR</sequence>
<dbReference type="OrthoDB" id="196716at2"/>
<dbReference type="RefSeq" id="WP_133700153.1">
    <property type="nucleotide sequence ID" value="NZ_SNXS01000002.1"/>
</dbReference>
<feature type="region of interest" description="Disordered" evidence="1">
    <location>
        <begin position="32"/>
        <end position="53"/>
    </location>
</feature>
<feature type="compositionally biased region" description="Gly residues" evidence="1">
    <location>
        <begin position="36"/>
        <end position="48"/>
    </location>
</feature>
<dbReference type="InterPro" id="IPR045398">
    <property type="entry name" value="DUF6515"/>
</dbReference>
<evidence type="ECO:0000256" key="2">
    <source>
        <dbReference type="SAM" id="SignalP"/>
    </source>
</evidence>
<dbReference type="EMBL" id="SNXS01000002">
    <property type="protein sequence ID" value="TDP72703.1"/>
    <property type="molecule type" value="Genomic_DNA"/>
</dbReference>
<comment type="caution">
    <text evidence="3">The sequence shown here is derived from an EMBL/GenBank/DDBJ whole genome shotgun (WGS) entry which is preliminary data.</text>
</comment>
<reference evidence="3 4" key="1">
    <citation type="submission" date="2019-03" db="EMBL/GenBank/DDBJ databases">
        <title>Genomic Encyclopedia of Type Strains, Phase IV (KMG-IV): sequencing the most valuable type-strain genomes for metagenomic binning, comparative biology and taxonomic classification.</title>
        <authorList>
            <person name="Goeker M."/>
        </authorList>
    </citation>
    <scope>NUCLEOTIDE SEQUENCE [LARGE SCALE GENOMIC DNA]</scope>
    <source>
        <strain evidence="3 4">DSM 16998</strain>
    </source>
</reference>
<organism evidence="3 4">
    <name type="scientific">Roseateles toxinivorans</name>
    <dbReference type="NCBI Taxonomy" id="270368"/>
    <lineage>
        <taxon>Bacteria</taxon>
        <taxon>Pseudomonadati</taxon>
        <taxon>Pseudomonadota</taxon>
        <taxon>Betaproteobacteria</taxon>
        <taxon>Burkholderiales</taxon>
        <taxon>Sphaerotilaceae</taxon>
        <taxon>Roseateles</taxon>
    </lineage>
</organism>